<feature type="region of interest" description="Disordered" evidence="1">
    <location>
        <begin position="204"/>
        <end position="223"/>
    </location>
</feature>
<dbReference type="AlphaFoldDB" id="A0A816Q2E5"/>
<name>A0A816Q2E5_BRANA</name>
<evidence type="ECO:0000256" key="1">
    <source>
        <dbReference type="SAM" id="MobiDB-lite"/>
    </source>
</evidence>
<organism evidence="2">
    <name type="scientific">Brassica napus</name>
    <name type="common">Rape</name>
    <dbReference type="NCBI Taxonomy" id="3708"/>
    <lineage>
        <taxon>Eukaryota</taxon>
        <taxon>Viridiplantae</taxon>
        <taxon>Streptophyta</taxon>
        <taxon>Embryophyta</taxon>
        <taxon>Tracheophyta</taxon>
        <taxon>Spermatophyta</taxon>
        <taxon>Magnoliopsida</taxon>
        <taxon>eudicotyledons</taxon>
        <taxon>Gunneridae</taxon>
        <taxon>Pentapetalae</taxon>
        <taxon>rosids</taxon>
        <taxon>malvids</taxon>
        <taxon>Brassicales</taxon>
        <taxon>Brassicaceae</taxon>
        <taxon>Brassiceae</taxon>
        <taxon>Brassica</taxon>
    </lineage>
</organism>
<dbReference type="Proteomes" id="UP001295469">
    <property type="component" value="Chromosome C06"/>
</dbReference>
<feature type="region of interest" description="Disordered" evidence="1">
    <location>
        <begin position="1"/>
        <end position="21"/>
    </location>
</feature>
<reference evidence="2" key="1">
    <citation type="submission" date="2021-01" db="EMBL/GenBank/DDBJ databases">
        <authorList>
            <consortium name="Genoscope - CEA"/>
            <person name="William W."/>
        </authorList>
    </citation>
    <scope>NUCLEOTIDE SEQUENCE</scope>
</reference>
<proteinExistence type="predicted"/>
<dbReference type="EMBL" id="HG994370">
    <property type="protein sequence ID" value="CAF2055827.1"/>
    <property type="molecule type" value="Genomic_DNA"/>
</dbReference>
<sequence>MTTRRRRPGKEHVGGELGSNDDLKIIDCESLPQHTRLNLVDVLEAEHHSEGCGDGRASGKIVVGEAKDGANVSQDGDEAEFKESDGVIAKEHVGSSGDEGIGDCTTKVSQVRCTYGQSVALYVRVNGLTVFQGKDDNPSTGAEDVGVAELEERTEVLSGLDKLVGAIVMGASGELGVGLLANAVMKVDGVVDVADAGAVKPRDGGEMITCSSDSSPCPRSEKHEPAEAEANLASLLLAKEPFSIEQIVPAMEDIDFGYFEKVLLGNPEVLHLGAGKYDLDNQFFLDLATPCKWVSTKHMEMLVDYVSERHGARLKENRAMFVDPWFVDHLLGKARSFKTA</sequence>
<protein>
    <submittedName>
        <fullName evidence="2">(rape) hypothetical protein</fullName>
    </submittedName>
</protein>
<gene>
    <name evidence="2" type="ORF">DARMORV10_C06P09160.1</name>
</gene>
<evidence type="ECO:0000313" key="2">
    <source>
        <dbReference type="EMBL" id="CAF2055827.1"/>
    </source>
</evidence>
<accession>A0A816Q2E5</accession>
<feature type="non-terminal residue" evidence="2">
    <location>
        <position position="340"/>
    </location>
</feature>